<dbReference type="GO" id="GO:0008270">
    <property type="term" value="F:zinc ion binding"/>
    <property type="evidence" value="ECO:0007669"/>
    <property type="project" value="InterPro"/>
</dbReference>
<evidence type="ECO:0000259" key="7">
    <source>
        <dbReference type="SMART" id="SM00906"/>
    </source>
</evidence>
<feature type="region of interest" description="Disordered" evidence="6">
    <location>
        <begin position="507"/>
        <end position="526"/>
    </location>
</feature>
<name>A0A2V1E3R2_9PLEO</name>
<dbReference type="InterPro" id="IPR050815">
    <property type="entry name" value="TF_fung"/>
</dbReference>
<dbReference type="GO" id="GO:0005634">
    <property type="term" value="C:nucleus"/>
    <property type="evidence" value="ECO:0007669"/>
    <property type="project" value="UniProtKB-SubCell"/>
</dbReference>
<proteinExistence type="predicted"/>
<evidence type="ECO:0000256" key="4">
    <source>
        <dbReference type="ARBA" id="ARBA00023163"/>
    </source>
</evidence>
<comment type="subcellular location">
    <subcellularLocation>
        <location evidence="1">Nucleus</location>
    </subcellularLocation>
</comment>
<dbReference type="Pfam" id="PF04082">
    <property type="entry name" value="Fungal_trans"/>
    <property type="match status" value="1"/>
</dbReference>
<evidence type="ECO:0000256" key="6">
    <source>
        <dbReference type="SAM" id="MobiDB-lite"/>
    </source>
</evidence>
<keyword evidence="3" id="KW-0805">Transcription regulation</keyword>
<dbReference type="InterPro" id="IPR007219">
    <property type="entry name" value="XnlR_reg_dom"/>
</dbReference>
<dbReference type="SMART" id="SM00906">
    <property type="entry name" value="Fungal_trans"/>
    <property type="match status" value="1"/>
</dbReference>
<feature type="region of interest" description="Disordered" evidence="6">
    <location>
        <begin position="611"/>
        <end position="633"/>
    </location>
</feature>
<dbReference type="GO" id="GO:0003677">
    <property type="term" value="F:DNA binding"/>
    <property type="evidence" value="ECO:0007669"/>
    <property type="project" value="InterPro"/>
</dbReference>
<dbReference type="STRING" id="97972.A0A2V1E3R2"/>
<dbReference type="PANTHER" id="PTHR47338:SF5">
    <property type="entry name" value="ZN(II)2CYS6 TRANSCRIPTION FACTOR (EUROFUNG)"/>
    <property type="match status" value="1"/>
</dbReference>
<protein>
    <recommendedName>
        <fullName evidence="7">Xylanolytic transcriptional activator regulatory domain-containing protein</fullName>
    </recommendedName>
</protein>
<organism evidence="8 9">
    <name type="scientific">Periconia macrospinosa</name>
    <dbReference type="NCBI Taxonomy" id="97972"/>
    <lineage>
        <taxon>Eukaryota</taxon>
        <taxon>Fungi</taxon>
        <taxon>Dikarya</taxon>
        <taxon>Ascomycota</taxon>
        <taxon>Pezizomycotina</taxon>
        <taxon>Dothideomycetes</taxon>
        <taxon>Pleosporomycetidae</taxon>
        <taxon>Pleosporales</taxon>
        <taxon>Massarineae</taxon>
        <taxon>Periconiaceae</taxon>
        <taxon>Periconia</taxon>
    </lineage>
</organism>
<dbReference type="OrthoDB" id="5370478at2759"/>
<gene>
    <name evidence="8" type="ORF">DM02DRAFT_625544</name>
</gene>
<evidence type="ECO:0000256" key="2">
    <source>
        <dbReference type="ARBA" id="ARBA00022723"/>
    </source>
</evidence>
<feature type="compositionally biased region" description="Low complexity" evidence="6">
    <location>
        <begin position="507"/>
        <end position="524"/>
    </location>
</feature>
<sequence>MSLLTRGFQFDIFEQHFASDLSFLHAPTFKETLKRGNFREVMNDAQLSRIYAFIALTAPFHPSFARPSVTDERNRSKEAVDNAKRYAKAAHAQVTEVRQPTLETIQALLMLAFHEWSNLQGARSFRTLSSAITDAQALGCHYQDDLLDQRHTVCAPPDDRKRPLSGIEKHIEEETKRRIFWSCYIMDSYFCSTRRRPAKIKREDIQIQLPCSERAFKHGKNIRTRTLYETDAEFDQRRARVMRNYAGSGVDIKWEDEDQQETLCWYIRSLGIWRQITFWACEVARLNETHPPWDKSSKFYGLRTQLEAFIDKLPEEIRLLPAQTRTHIEDRTSRSYTLLHSVLAICDISLHREYLPFAPFGVDRPNGPIDPPLVKGDPDPPDYWDKSAQRCFKAARDIIELMWACNESKVLVHTPLTGFAIYSSLFTVVWVKFFPKFDTAEHLCSPKDMMVSGSSNTKHTLLAQNSNRATTMLNAVQMRVKMVTPWINTIHRLHNFFVDAKAKYRQQRQQASNSSPASNSSSSPEIPLPDLAIYQKFFEMDHKQITEHGRSYEGDEDLNTEKLDIHQGLEEASATCSPAPQKSEDDDNTIDGSPERTVHQQQVIAVATFTSINDNAQRPPPHPETPKADLNGTPTVYPSYQTPGPQYPMPMPYVGPGMPGHMPLQYPDQYATMPVQQPVIATNYGYVDPNTFGFNEGHQHNAFSMGNEQNTSGQMPVYQNSAPYQDWTYMYPPQQPSG</sequence>
<keyword evidence="4" id="KW-0804">Transcription</keyword>
<dbReference type="GO" id="GO:0000981">
    <property type="term" value="F:DNA-binding transcription factor activity, RNA polymerase II-specific"/>
    <property type="evidence" value="ECO:0007669"/>
    <property type="project" value="InterPro"/>
</dbReference>
<evidence type="ECO:0000256" key="1">
    <source>
        <dbReference type="ARBA" id="ARBA00004123"/>
    </source>
</evidence>
<reference evidence="8 9" key="1">
    <citation type="journal article" date="2018" name="Sci. Rep.">
        <title>Comparative genomics provides insights into the lifestyle and reveals functional heterogeneity of dark septate endophytic fungi.</title>
        <authorList>
            <person name="Knapp D.G."/>
            <person name="Nemeth J.B."/>
            <person name="Barry K."/>
            <person name="Hainaut M."/>
            <person name="Henrissat B."/>
            <person name="Johnson J."/>
            <person name="Kuo A."/>
            <person name="Lim J.H.P."/>
            <person name="Lipzen A."/>
            <person name="Nolan M."/>
            <person name="Ohm R.A."/>
            <person name="Tamas L."/>
            <person name="Grigoriev I.V."/>
            <person name="Spatafora J.W."/>
            <person name="Nagy L.G."/>
            <person name="Kovacs G.M."/>
        </authorList>
    </citation>
    <scope>NUCLEOTIDE SEQUENCE [LARGE SCALE GENOMIC DNA]</scope>
    <source>
        <strain evidence="8 9">DSE2036</strain>
    </source>
</reference>
<dbReference type="EMBL" id="KZ805327">
    <property type="protein sequence ID" value="PVI03840.1"/>
    <property type="molecule type" value="Genomic_DNA"/>
</dbReference>
<accession>A0A2V1E3R2</accession>
<keyword evidence="5" id="KW-0539">Nucleus</keyword>
<evidence type="ECO:0000256" key="3">
    <source>
        <dbReference type="ARBA" id="ARBA00023015"/>
    </source>
</evidence>
<dbReference type="GO" id="GO:0006351">
    <property type="term" value="P:DNA-templated transcription"/>
    <property type="evidence" value="ECO:0007669"/>
    <property type="project" value="InterPro"/>
</dbReference>
<feature type="domain" description="Xylanolytic transcriptional activator regulatory" evidence="7">
    <location>
        <begin position="124"/>
        <end position="216"/>
    </location>
</feature>
<dbReference type="PANTHER" id="PTHR47338">
    <property type="entry name" value="ZN(II)2CYS6 TRANSCRIPTION FACTOR (EUROFUNG)-RELATED"/>
    <property type="match status" value="1"/>
</dbReference>
<evidence type="ECO:0000313" key="9">
    <source>
        <dbReference type="Proteomes" id="UP000244855"/>
    </source>
</evidence>
<dbReference type="CDD" id="cd12148">
    <property type="entry name" value="fungal_TF_MHR"/>
    <property type="match status" value="1"/>
</dbReference>
<evidence type="ECO:0000313" key="8">
    <source>
        <dbReference type="EMBL" id="PVI03840.1"/>
    </source>
</evidence>
<keyword evidence="9" id="KW-1185">Reference proteome</keyword>
<keyword evidence="2" id="KW-0479">Metal-binding</keyword>
<dbReference type="Proteomes" id="UP000244855">
    <property type="component" value="Unassembled WGS sequence"/>
</dbReference>
<evidence type="ECO:0000256" key="5">
    <source>
        <dbReference type="ARBA" id="ARBA00023242"/>
    </source>
</evidence>
<feature type="region of interest" description="Disordered" evidence="6">
    <location>
        <begin position="571"/>
        <end position="594"/>
    </location>
</feature>
<dbReference type="AlphaFoldDB" id="A0A2V1E3R2"/>